<proteinExistence type="predicted"/>
<dbReference type="AlphaFoldDB" id="A0A7R9ZKQ1"/>
<feature type="region of interest" description="Disordered" evidence="1">
    <location>
        <begin position="102"/>
        <end position="145"/>
    </location>
</feature>
<feature type="compositionally biased region" description="Basic and acidic residues" evidence="1">
    <location>
        <begin position="107"/>
        <end position="121"/>
    </location>
</feature>
<dbReference type="EMBL" id="HBEF01005863">
    <property type="protein sequence ID" value="CAD8331529.1"/>
    <property type="molecule type" value="Transcribed_RNA"/>
</dbReference>
<name>A0A7R9ZKQ1_9STRA</name>
<sequence length="153" mass="16841">MKDLGNGWRRQANDKMVERKWMWHESLKGKYKEVLDKYEKHVAEYGQPENHPYGKKRGDPGCPLIGNQCPIKANAAMDYSGDYGFPESGIYSKSEVQKSSLLTVEEFQARQREDDDAHNEGVGDSDGSGAAGLHPPGKGALGGMLKQIFAAGP</sequence>
<organism evidence="2">
    <name type="scientific">Craspedostauros australis</name>
    <dbReference type="NCBI Taxonomy" id="1486917"/>
    <lineage>
        <taxon>Eukaryota</taxon>
        <taxon>Sar</taxon>
        <taxon>Stramenopiles</taxon>
        <taxon>Ochrophyta</taxon>
        <taxon>Bacillariophyta</taxon>
        <taxon>Bacillariophyceae</taxon>
        <taxon>Bacillariophycidae</taxon>
        <taxon>Naviculales</taxon>
        <taxon>Naviculaceae</taxon>
        <taxon>Craspedostauros</taxon>
    </lineage>
</organism>
<accession>A0A7R9ZKQ1</accession>
<gene>
    <name evidence="2" type="ORF">CAUS1442_LOCUS3628</name>
</gene>
<reference evidence="2" key="1">
    <citation type="submission" date="2021-01" db="EMBL/GenBank/DDBJ databases">
        <authorList>
            <person name="Corre E."/>
            <person name="Pelletier E."/>
            <person name="Niang G."/>
            <person name="Scheremetjew M."/>
            <person name="Finn R."/>
            <person name="Kale V."/>
            <person name="Holt S."/>
            <person name="Cochrane G."/>
            <person name="Meng A."/>
            <person name="Brown T."/>
            <person name="Cohen L."/>
        </authorList>
    </citation>
    <scope>NUCLEOTIDE SEQUENCE</scope>
    <source>
        <strain evidence="2">CCMP3328</strain>
    </source>
</reference>
<protein>
    <submittedName>
        <fullName evidence="2">Uncharacterized protein</fullName>
    </submittedName>
</protein>
<evidence type="ECO:0000313" key="2">
    <source>
        <dbReference type="EMBL" id="CAD8331529.1"/>
    </source>
</evidence>
<evidence type="ECO:0000256" key="1">
    <source>
        <dbReference type="SAM" id="MobiDB-lite"/>
    </source>
</evidence>